<proteinExistence type="inferred from homology"/>
<dbReference type="InterPro" id="IPR034330">
    <property type="entry name" value="GST_Zeta_C"/>
</dbReference>
<dbReference type="Gene3D" id="1.20.1050.10">
    <property type="match status" value="1"/>
</dbReference>
<dbReference type="GO" id="GO:0004364">
    <property type="term" value="F:glutathione transferase activity"/>
    <property type="evidence" value="ECO:0007669"/>
    <property type="project" value="TreeGrafter"/>
</dbReference>
<dbReference type="SFLD" id="SFLDG00358">
    <property type="entry name" value="Main_(cytGST)"/>
    <property type="match status" value="1"/>
</dbReference>
<dbReference type="InterPro" id="IPR040079">
    <property type="entry name" value="Glutathione_S-Trfase"/>
</dbReference>
<dbReference type="FunFam" id="3.40.30.10:FF:000416">
    <property type="entry name" value="Maleylacetoacetate isomerase maia"/>
    <property type="match status" value="1"/>
</dbReference>
<dbReference type="PROSITE" id="PS50404">
    <property type="entry name" value="GST_NTER"/>
    <property type="match status" value="1"/>
</dbReference>
<feature type="domain" description="GST C-terminal" evidence="5">
    <location>
        <begin position="102"/>
        <end position="224"/>
    </location>
</feature>
<comment type="pathway">
    <text evidence="1">Amino-acid degradation.</text>
</comment>
<dbReference type="SUPFAM" id="SSF52833">
    <property type="entry name" value="Thioredoxin-like"/>
    <property type="match status" value="1"/>
</dbReference>
<dbReference type="PANTHER" id="PTHR42673">
    <property type="entry name" value="MALEYLACETOACETATE ISOMERASE"/>
    <property type="match status" value="1"/>
</dbReference>
<dbReference type="Pfam" id="PF13409">
    <property type="entry name" value="GST_N_2"/>
    <property type="match status" value="1"/>
</dbReference>
<gene>
    <name evidence="6" type="ORF">IFM46972_05987</name>
</gene>
<dbReference type="AlphaFoldDB" id="A0A8H3NYH7"/>
<dbReference type="Gene3D" id="3.40.30.10">
    <property type="entry name" value="Glutaredoxin"/>
    <property type="match status" value="1"/>
</dbReference>
<dbReference type="FunFam" id="1.20.1050.10:FF:000010">
    <property type="entry name" value="Maleylacetoacetate isomerase isoform 1"/>
    <property type="match status" value="1"/>
</dbReference>
<comment type="caution">
    <text evidence="6">The sequence shown here is derived from an EMBL/GenBank/DDBJ whole genome shotgun (WGS) entry which is preliminary data.</text>
</comment>
<evidence type="ECO:0000256" key="3">
    <source>
        <dbReference type="ARBA" id="ARBA00023235"/>
    </source>
</evidence>
<dbReference type="PANTHER" id="PTHR42673:SF4">
    <property type="entry name" value="MALEYLACETOACETATE ISOMERASE"/>
    <property type="match status" value="1"/>
</dbReference>
<dbReference type="InterPro" id="IPR036282">
    <property type="entry name" value="Glutathione-S-Trfase_C_sf"/>
</dbReference>
<dbReference type="GO" id="GO:0005739">
    <property type="term" value="C:mitochondrion"/>
    <property type="evidence" value="ECO:0007669"/>
    <property type="project" value="TreeGrafter"/>
</dbReference>
<dbReference type="GO" id="GO:0006749">
    <property type="term" value="P:glutathione metabolic process"/>
    <property type="evidence" value="ECO:0007669"/>
    <property type="project" value="TreeGrafter"/>
</dbReference>
<dbReference type="InterPro" id="IPR010987">
    <property type="entry name" value="Glutathione-S-Trfase_C-like"/>
</dbReference>
<evidence type="ECO:0000256" key="2">
    <source>
        <dbReference type="ARBA" id="ARBA00010007"/>
    </source>
</evidence>
<dbReference type="SUPFAM" id="SSF47616">
    <property type="entry name" value="GST C-terminal domain-like"/>
    <property type="match status" value="1"/>
</dbReference>
<reference evidence="6 7" key="1">
    <citation type="submission" date="2020-01" db="EMBL/GenBank/DDBJ databases">
        <title>Draft genome sequence of Aspergillus udagawae IFM 46972.</title>
        <authorList>
            <person name="Takahashi H."/>
            <person name="Yaguchi T."/>
        </authorList>
    </citation>
    <scope>NUCLEOTIDE SEQUENCE [LARGE SCALE GENOMIC DNA]</scope>
    <source>
        <strain evidence="6 7">IFM 46972</strain>
    </source>
</reference>
<dbReference type="CDD" id="cd03042">
    <property type="entry name" value="GST_N_Zeta"/>
    <property type="match status" value="1"/>
</dbReference>
<dbReference type="InterPro" id="IPR034333">
    <property type="entry name" value="GST_Zeta_N"/>
</dbReference>
<dbReference type="InterPro" id="IPR004045">
    <property type="entry name" value="Glutathione_S-Trfase_N"/>
</dbReference>
<dbReference type="GO" id="GO:0006559">
    <property type="term" value="P:L-phenylalanine catabolic process"/>
    <property type="evidence" value="ECO:0007669"/>
    <property type="project" value="TreeGrafter"/>
</dbReference>
<dbReference type="Proteomes" id="UP000465221">
    <property type="component" value="Unassembled WGS sequence"/>
</dbReference>
<dbReference type="GO" id="GO:0016034">
    <property type="term" value="F:maleylacetoacetate isomerase activity"/>
    <property type="evidence" value="ECO:0007669"/>
    <property type="project" value="TreeGrafter"/>
</dbReference>
<sequence>MADSTPLKVTLYTYFRSSCSARLRIALNLKSIPYTPIAVNLLKGEQSSPENITLNPSGTVPTLIVEHPSKGPVTITQSLAALEYLEEISPASSHTLLPPASDPEARAVVRTLAHIMSCDVQPVTNLRILKRVAPFGVDRAAWSKDLIEDGFRAYEAIAVKSAGLFSVGDSITMADVCLLPAVWGAERAGVKVEDFPTIYRVAQQLEEEDAVRRAHWRTQPDTPEEFRLSSSWDKASMCARLDVNIDSSAH</sequence>
<dbReference type="InterPro" id="IPR036249">
    <property type="entry name" value="Thioredoxin-like_sf"/>
</dbReference>
<evidence type="ECO:0000313" key="7">
    <source>
        <dbReference type="Proteomes" id="UP000465221"/>
    </source>
</evidence>
<evidence type="ECO:0000259" key="5">
    <source>
        <dbReference type="PROSITE" id="PS50405"/>
    </source>
</evidence>
<evidence type="ECO:0000256" key="1">
    <source>
        <dbReference type="ARBA" id="ARBA00005023"/>
    </source>
</evidence>
<comment type="similarity">
    <text evidence="2">Belongs to the GST superfamily. Zeta family.</text>
</comment>
<name>A0A8H3NYH7_9EURO</name>
<dbReference type="CDD" id="cd03191">
    <property type="entry name" value="GST_C_Zeta"/>
    <property type="match status" value="1"/>
</dbReference>
<dbReference type="EMBL" id="BLKC01000038">
    <property type="protein sequence ID" value="GFF39744.1"/>
    <property type="molecule type" value="Genomic_DNA"/>
</dbReference>
<dbReference type="SFLD" id="SFLDS00019">
    <property type="entry name" value="Glutathione_Transferase_(cytos"/>
    <property type="match status" value="1"/>
</dbReference>
<protein>
    <submittedName>
        <fullName evidence="6">Maleylacetoacetate isomerase</fullName>
    </submittedName>
</protein>
<organism evidence="6 7">
    <name type="scientific">Aspergillus udagawae</name>
    <dbReference type="NCBI Taxonomy" id="91492"/>
    <lineage>
        <taxon>Eukaryota</taxon>
        <taxon>Fungi</taxon>
        <taxon>Dikarya</taxon>
        <taxon>Ascomycota</taxon>
        <taxon>Pezizomycotina</taxon>
        <taxon>Eurotiomycetes</taxon>
        <taxon>Eurotiomycetidae</taxon>
        <taxon>Eurotiales</taxon>
        <taxon>Aspergillaceae</taxon>
        <taxon>Aspergillus</taxon>
        <taxon>Aspergillus subgen. Fumigati</taxon>
    </lineage>
</organism>
<feature type="domain" description="GST N-terminal" evidence="4">
    <location>
        <begin position="7"/>
        <end position="93"/>
    </location>
</feature>
<dbReference type="InterPro" id="IPR005955">
    <property type="entry name" value="GST_Zeta"/>
</dbReference>
<dbReference type="NCBIfam" id="TIGR01262">
    <property type="entry name" value="maiA"/>
    <property type="match status" value="1"/>
</dbReference>
<dbReference type="PROSITE" id="PS50405">
    <property type="entry name" value="GST_CTER"/>
    <property type="match status" value="1"/>
</dbReference>
<keyword evidence="3 6" id="KW-0413">Isomerase</keyword>
<evidence type="ECO:0000259" key="4">
    <source>
        <dbReference type="PROSITE" id="PS50404"/>
    </source>
</evidence>
<accession>A0A8H3NYH7</accession>
<evidence type="ECO:0000313" key="6">
    <source>
        <dbReference type="EMBL" id="GFF39744.1"/>
    </source>
</evidence>